<accession>A0ABX2MDU2</accession>
<proteinExistence type="predicted"/>
<reference evidence="1 2" key="1">
    <citation type="submission" date="2020-05" db="EMBL/GenBank/DDBJ databases">
        <title>Genome Sequencing of Type Strains.</title>
        <authorList>
            <person name="Lemaire J.F."/>
            <person name="Inderbitzin P."/>
            <person name="Gregorio O.A."/>
            <person name="Collins S.B."/>
            <person name="Wespe N."/>
            <person name="Knight-Connoni V."/>
        </authorList>
    </citation>
    <scope>NUCLEOTIDE SEQUENCE [LARGE SCALE GENOMIC DNA]</scope>
    <source>
        <strain evidence="1 2">DSM 19942</strain>
    </source>
</reference>
<gene>
    <name evidence="1" type="ORF">HP548_02685</name>
</gene>
<evidence type="ECO:0000313" key="1">
    <source>
        <dbReference type="EMBL" id="NUU53002.1"/>
    </source>
</evidence>
<dbReference type="GeneID" id="97129593"/>
<protein>
    <submittedName>
        <fullName evidence="1">Uncharacterized protein</fullName>
    </submittedName>
</protein>
<evidence type="ECO:0000313" key="2">
    <source>
        <dbReference type="Proteomes" id="UP000577724"/>
    </source>
</evidence>
<keyword evidence="2" id="KW-1185">Reference proteome</keyword>
<dbReference type="RefSeq" id="WP_175380812.1">
    <property type="nucleotide sequence ID" value="NZ_CBCRYD010000054.1"/>
</dbReference>
<dbReference type="Proteomes" id="UP000577724">
    <property type="component" value="Unassembled WGS sequence"/>
</dbReference>
<sequence>MLILFKRKKFDWTSVTNVVPGMPSLKITFNKDKQQECIYVSSENSVKHEIRKACSAADQSTEVIIWKRVGLDMSDASWDRLCLAIYQPSKGHKLKILMQHVLQGLKKRSNLWKASVIRNLELDSFDMKLMFQVCMKKYGYPMGVDTSGLISDKYGKLVYKQSTQYGLVIQSNLYCVTIHEIIKHIGLTESIQRLLKVKVEIPK</sequence>
<dbReference type="EMBL" id="JABMCC010000089">
    <property type="protein sequence ID" value="NUU53002.1"/>
    <property type="molecule type" value="Genomic_DNA"/>
</dbReference>
<name>A0ABX2MDU2_9BACL</name>
<comment type="caution">
    <text evidence="1">The sequence shown here is derived from an EMBL/GenBank/DDBJ whole genome shotgun (WGS) entry which is preliminary data.</text>
</comment>
<organism evidence="1 2">
    <name type="scientific">Paenibacillus taichungensis</name>
    <dbReference type="NCBI Taxonomy" id="484184"/>
    <lineage>
        <taxon>Bacteria</taxon>
        <taxon>Bacillati</taxon>
        <taxon>Bacillota</taxon>
        <taxon>Bacilli</taxon>
        <taxon>Bacillales</taxon>
        <taxon>Paenibacillaceae</taxon>
        <taxon>Paenibacillus</taxon>
    </lineage>
</organism>